<dbReference type="Proteomes" id="UP000201169">
    <property type="component" value="Chromosome"/>
</dbReference>
<dbReference type="GO" id="GO:0005737">
    <property type="term" value="C:cytoplasm"/>
    <property type="evidence" value="ECO:0007669"/>
    <property type="project" value="TreeGrafter"/>
</dbReference>
<evidence type="ECO:0000256" key="1">
    <source>
        <dbReference type="ARBA" id="ARBA00022490"/>
    </source>
</evidence>
<name>A0A222MXL4_9BACT</name>
<dbReference type="Pfam" id="PF03588">
    <property type="entry name" value="Leu_Phe_trans"/>
    <property type="match status" value="1"/>
</dbReference>
<organism evidence="4 5">
    <name type="scientific">Campylobacter avium LMG 24591</name>
    <dbReference type="NCBI Taxonomy" id="522484"/>
    <lineage>
        <taxon>Bacteria</taxon>
        <taxon>Pseudomonadati</taxon>
        <taxon>Campylobacterota</taxon>
        <taxon>Epsilonproteobacteria</taxon>
        <taxon>Campylobacterales</taxon>
        <taxon>Campylobacteraceae</taxon>
        <taxon>Campylobacter</taxon>
    </lineage>
</organism>
<keyword evidence="3 4" id="KW-0012">Acyltransferase</keyword>
<dbReference type="PANTHER" id="PTHR30098">
    <property type="entry name" value="LEUCYL/PHENYLALANYL-TRNA--PROTEIN TRANSFERASE"/>
    <property type="match status" value="1"/>
</dbReference>
<evidence type="ECO:0000256" key="3">
    <source>
        <dbReference type="ARBA" id="ARBA00023315"/>
    </source>
</evidence>
<keyword evidence="5" id="KW-1185">Reference proteome</keyword>
<proteinExistence type="predicted"/>
<dbReference type="InterPro" id="IPR016181">
    <property type="entry name" value="Acyl_CoA_acyltransferase"/>
</dbReference>
<evidence type="ECO:0000256" key="2">
    <source>
        <dbReference type="ARBA" id="ARBA00022679"/>
    </source>
</evidence>
<protein>
    <submittedName>
        <fullName evidence="4">Leucyl, phenylalanyl-tRNA-protein transferase</fullName>
        <ecNumber evidence="4">2.3.2.6</ecNumber>
    </submittedName>
</protein>
<keyword evidence="1" id="KW-0963">Cytoplasm</keyword>
<dbReference type="OrthoDB" id="9790282at2"/>
<accession>A0A222MXL4</accession>
<dbReference type="Gene3D" id="3.40.630.70">
    <property type="entry name" value="Leucyl/phenylalanyl-tRNA-protein transferase, C-terminal domain"/>
    <property type="match status" value="1"/>
</dbReference>
<reference evidence="4 5" key="1">
    <citation type="submission" date="2017-07" db="EMBL/GenBank/DDBJ databases">
        <title>Analysis of two Campylobacter avium genomes and identification of a novel hippuricase gene.</title>
        <authorList>
            <person name="Miller W.G."/>
            <person name="Chapman M.H."/>
            <person name="Yee E."/>
            <person name="Revez J."/>
            <person name="Bono J.L."/>
            <person name="Rossi M."/>
        </authorList>
    </citation>
    <scope>NUCLEOTIDE SEQUENCE [LARGE SCALE GENOMIC DNA]</scope>
    <source>
        <strain evidence="4 5">LMG 24591</strain>
    </source>
</reference>
<dbReference type="GO" id="GO:0008914">
    <property type="term" value="F:leucyl-tRNA--protein transferase activity"/>
    <property type="evidence" value="ECO:0007669"/>
    <property type="project" value="UniProtKB-EC"/>
</dbReference>
<dbReference type="NCBIfam" id="TIGR00667">
    <property type="entry name" value="aat"/>
    <property type="match status" value="1"/>
</dbReference>
<dbReference type="InterPro" id="IPR004616">
    <property type="entry name" value="Leu/Phe-tRNA_Trfase"/>
</dbReference>
<evidence type="ECO:0000313" key="5">
    <source>
        <dbReference type="Proteomes" id="UP000201169"/>
    </source>
</evidence>
<dbReference type="PANTHER" id="PTHR30098:SF2">
    <property type="entry name" value="LEUCYL_PHENYLALANYL-TRNA--PROTEIN TRANSFERASE"/>
    <property type="match status" value="1"/>
</dbReference>
<dbReference type="EMBL" id="CP022347">
    <property type="protein sequence ID" value="ASQ30713.1"/>
    <property type="molecule type" value="Genomic_DNA"/>
</dbReference>
<dbReference type="RefSeq" id="WP_094325466.1">
    <property type="nucleotide sequence ID" value="NZ_CP022347.1"/>
</dbReference>
<dbReference type="SUPFAM" id="SSF55729">
    <property type="entry name" value="Acyl-CoA N-acyltransferases (Nat)"/>
    <property type="match status" value="1"/>
</dbReference>
<sequence>MELSNLYSSLLNSTKDSPVFLTKDLEADFMLKAYKFGLFPWSTAPVTWWCPDPRMLLFPKDIYKQKSIKRFFKLYELSLDKNTMALIKLCANTRDISWIDKNFLKAYASLIEMGFLHSLELYEKDELVGGIYGLIIGKVFFAESMVSLRKNVSKIAMIKLCELLEPYDFLIDCQVYNKHLEFMGAKKSSRKDFLELLSQKTEEKSGFESFKNLI</sequence>
<keyword evidence="2 4" id="KW-0808">Transferase</keyword>
<dbReference type="GO" id="GO:0030163">
    <property type="term" value="P:protein catabolic process"/>
    <property type="evidence" value="ECO:0007669"/>
    <property type="project" value="InterPro"/>
</dbReference>
<evidence type="ECO:0000313" key="4">
    <source>
        <dbReference type="EMBL" id="ASQ30713.1"/>
    </source>
</evidence>
<dbReference type="InterPro" id="IPR042221">
    <property type="entry name" value="Leu/Phe-tRNA_Trfase_N"/>
</dbReference>
<dbReference type="EC" id="2.3.2.6" evidence="4"/>
<gene>
    <name evidence="4" type="primary">aat</name>
    <name evidence="4" type="ORF">CAV_1061</name>
</gene>
<dbReference type="InterPro" id="IPR042203">
    <property type="entry name" value="Leu/Phe-tRNA_Trfase_C"/>
</dbReference>
<dbReference type="Gene3D" id="3.30.70.3550">
    <property type="entry name" value="Leucyl/phenylalanyl-tRNA-protein transferase, N-terminal domain"/>
    <property type="match status" value="1"/>
</dbReference>
<dbReference type="AlphaFoldDB" id="A0A222MXL4"/>
<dbReference type="KEGG" id="cavi:CAV_1061"/>